<evidence type="ECO:0000313" key="2">
    <source>
        <dbReference type="Proteomes" id="UP000694906"/>
    </source>
</evidence>
<dbReference type="Proteomes" id="UP000694906">
    <property type="component" value="Unplaced"/>
</dbReference>
<keyword evidence="2" id="KW-1185">Reference proteome</keyword>
<reference evidence="3 4" key="1">
    <citation type="submission" date="2025-04" db="UniProtKB">
        <authorList>
            <consortium name="RefSeq"/>
        </authorList>
    </citation>
    <scope>IDENTIFICATION</scope>
</reference>
<feature type="region of interest" description="Disordered" evidence="1">
    <location>
        <begin position="1"/>
        <end position="105"/>
    </location>
</feature>
<feature type="compositionally biased region" description="Basic and acidic residues" evidence="1">
    <location>
        <begin position="70"/>
        <end position="82"/>
    </location>
</feature>
<evidence type="ECO:0000256" key="1">
    <source>
        <dbReference type="SAM" id="MobiDB-lite"/>
    </source>
</evidence>
<name>A0AAX6RGM3_HETGA</name>
<gene>
    <name evidence="3" type="primary">LOC110344665</name>
    <name evidence="4" type="synonym">LOC110346313</name>
</gene>
<evidence type="ECO:0000313" key="3">
    <source>
        <dbReference type="RefSeq" id="XP_021094993.1"/>
    </source>
</evidence>
<dbReference type="GeneID" id="110344665"/>
<dbReference type="RefSeq" id="XP_021094993.1">
    <property type="nucleotide sequence ID" value="XM_021239334.1"/>
</dbReference>
<dbReference type="AlphaFoldDB" id="A0AAX6RGM3"/>
<dbReference type="RefSeq" id="XP_021102527.1">
    <property type="nucleotide sequence ID" value="XM_021246868.1"/>
</dbReference>
<evidence type="ECO:0000313" key="4">
    <source>
        <dbReference type="RefSeq" id="XP_021102527.1"/>
    </source>
</evidence>
<protein>
    <submittedName>
        <fullName evidence="3">Uncharacterized protein LOC110344665</fullName>
    </submittedName>
    <submittedName>
        <fullName evidence="4">Uncharacterized protein LOC110346313</fullName>
    </submittedName>
</protein>
<proteinExistence type="predicted"/>
<feature type="compositionally biased region" description="Basic and acidic residues" evidence="1">
    <location>
        <begin position="7"/>
        <end position="16"/>
    </location>
</feature>
<accession>A0AAX6RGM3</accession>
<sequence>MDMLQPGREDGQDKGILRSFLPGEVRPIPASRRHAKQGKGTCPATPPCPAGLRRGSPWQSPHPPPTASAPRDRKCLGRRDLTCRGAGVGEPPRSRRGSVRRTAAQSAWLSNLRRRLTRYVYLGSLINPRTAGRARLTARQWAGAVRRGALGAARPRGVLWVGAAAAKKRRCGPSGCRGPRGEPRCPPTFLLRPRPTLQAIRTRDRQIWMPGPERDGPMPRPHSSWDATLLHFHPHLDAAVSLC</sequence>
<organism evidence="2 3">
    <name type="scientific">Heterocephalus glaber</name>
    <name type="common">Naked mole rat</name>
    <dbReference type="NCBI Taxonomy" id="10181"/>
    <lineage>
        <taxon>Eukaryota</taxon>
        <taxon>Metazoa</taxon>
        <taxon>Chordata</taxon>
        <taxon>Craniata</taxon>
        <taxon>Vertebrata</taxon>
        <taxon>Euteleostomi</taxon>
        <taxon>Mammalia</taxon>
        <taxon>Eutheria</taxon>
        <taxon>Euarchontoglires</taxon>
        <taxon>Glires</taxon>
        <taxon>Rodentia</taxon>
        <taxon>Hystricomorpha</taxon>
        <taxon>Bathyergidae</taxon>
        <taxon>Heterocephalus</taxon>
    </lineage>
</organism>